<feature type="compositionally biased region" description="Polar residues" evidence="1">
    <location>
        <begin position="131"/>
        <end position="141"/>
    </location>
</feature>
<feature type="compositionally biased region" description="Basic and acidic residues" evidence="1">
    <location>
        <begin position="752"/>
        <end position="761"/>
    </location>
</feature>
<feature type="compositionally biased region" description="Polar residues" evidence="1">
    <location>
        <begin position="723"/>
        <end position="735"/>
    </location>
</feature>
<organism evidence="2 3">
    <name type="scientific">Priapulus caudatus</name>
    <name type="common">Priapulid worm</name>
    <dbReference type="NCBI Taxonomy" id="37621"/>
    <lineage>
        <taxon>Eukaryota</taxon>
        <taxon>Metazoa</taxon>
        <taxon>Ecdysozoa</taxon>
        <taxon>Scalidophora</taxon>
        <taxon>Priapulida</taxon>
        <taxon>Priapulimorpha</taxon>
        <taxon>Priapulimorphida</taxon>
        <taxon>Priapulidae</taxon>
        <taxon>Priapulus</taxon>
    </lineage>
</organism>
<sequence>MVSTPSSSTKEMKTRSGRTVKVKTFDEDSTSTKPRENATKTPVAKPTKAISGGVARGNQKAGNDMMEVADPPQLESPVRKRGRPRKHPLQPAPSPLAQKTTVVSPPGRQVASRKGPRRSPRMASSWGEAETASQKRSANQKTMRKQPKTKIKRLDLEEKAAGKDAEEKSEKSDGTSSEDEEQTLLQYNEPEPADKDSESDNDNQSSLKTETEATDKKQQVDESLPESASPRPKKVVIPRGLPAGTTLLVPQGDTDSPTILIPAGMEPGSTLIMPGHDTRGRHGDEKGNVLPSGAVDVDAANEGNETTGISMETVSASLSSAGNASILLPQLNQLKPSGGYFVLNKDGKVTYRKPPQEGKSERPLLPKEGFLIPQPWGNVMSGPDEIEKEKEKERRRRDEKRRTLAETGGVRPESKYLRKKRIMEEEMVARGQQIVRKKRGRPRKYFPAAADTNADEPEPAPAAAAPPASAPLSPPGSDVAAAGPATASGVRNARGGAGTAGAKTAVTREPTSDPEVARPITAAADAVTKSGEESGRAVGQTRSRRYVTSPTGHLTSCVCERCPPAGDDLTTKVAPAWKVATGGKPDSDPPPPPPPPPPPAAGQEGATASPPAYGNNAFCLVPAAGSHATGVGITPIYVAPDSGLKPPLSLPTMMMIVPSKEGEGKQLCYMVAGVKKPQPGKQTEATKTAAAANQDHEQKTQVSAGIQKQNASSSKVQSERELTTPSSGETQQEGSEISEETGVKQLPRTHPTYKETKDAEAKTADAFASGKEQVRKEIKQQSIMTADGKCLVAVSSDNAPSGLPVFKYVAQQVNAPQSHIAQQRRALPAPSALTPRKPAERRPDFKQLLEAALDEASKQNKIQARATRRAAAPSTDAVPVAATAAAQQEPAEKLAATRGDSNEPVVMVIERGDGGGDPGDVTDSDGISLLSRVAASAAKDPASRDNLYILMPSPEGASAAQEAAWMKILESGGSQKARSSRNWTALQQDPMMIPEYFEEVIDYLDDHYPSLSYKTGETSGNEFYLEITRHLTDVPLDKGGPLHAARVVAFADGTARFQVLCQTGKSTKILAPSMVEGKTVALDHEKFEEILQYLDDRYVMCFGIEVERFDEMFPDADHNVKSKNYMVESFPFVRVMSMKCEIWYKMPKNATSLDRATLSLNMCKNCTQLYYSPNAKQKRGAGLAEPRRARARTSRPRDDVSLTRDELAVRFRCDALLRQLRAEQLKFATISKLLNSGGPEGSTVVFINDDGDVAETIVLNEGATEENFDGDGGALADSGALADGDALVNGGALSDGGALVDSGAISGTHEFLEDEQKNEEEGAIEEPCYNAYDNEAVVGGAGVKENAQEHVEGNNRYLGVVVSDTGVVPSVGHVATHGEDVDVLGQLCEEVIGNDEQAMDVQQEVEFQSAA</sequence>
<feature type="compositionally biased region" description="Low complexity" evidence="1">
    <location>
        <begin position="683"/>
        <end position="692"/>
    </location>
</feature>
<feature type="compositionally biased region" description="Basic and acidic residues" evidence="1">
    <location>
        <begin position="276"/>
        <end position="287"/>
    </location>
</feature>
<dbReference type="Proteomes" id="UP000695022">
    <property type="component" value="Unplaced"/>
</dbReference>
<evidence type="ECO:0000256" key="1">
    <source>
        <dbReference type="SAM" id="MobiDB-lite"/>
    </source>
</evidence>
<feature type="region of interest" description="Disordered" evidence="1">
    <location>
        <begin position="885"/>
        <end position="904"/>
    </location>
</feature>
<feature type="compositionally biased region" description="Basic and acidic residues" evidence="1">
    <location>
        <begin position="412"/>
        <end position="428"/>
    </location>
</feature>
<dbReference type="SUPFAM" id="SSF101447">
    <property type="entry name" value="Formin homology 2 domain (FH2 domain)"/>
    <property type="match status" value="1"/>
</dbReference>
<feature type="compositionally biased region" description="Basic and acidic residues" evidence="1">
    <location>
        <begin position="351"/>
        <end position="365"/>
    </location>
</feature>
<name>A0ABM1DPV5_PRICU</name>
<feature type="compositionally biased region" description="Basic residues" evidence="1">
    <location>
        <begin position="79"/>
        <end position="88"/>
    </location>
</feature>
<feature type="region of interest" description="Disordered" evidence="1">
    <location>
        <begin position="1"/>
        <end position="238"/>
    </location>
</feature>
<accession>A0ABM1DPV5</accession>
<dbReference type="SMART" id="SM00384">
    <property type="entry name" value="AT_hook"/>
    <property type="match status" value="2"/>
</dbReference>
<feature type="compositionally biased region" description="Polar residues" evidence="1">
    <location>
        <begin position="700"/>
        <end position="716"/>
    </location>
</feature>
<dbReference type="InterPro" id="IPR017956">
    <property type="entry name" value="AT_hook_DNA-bd_motif"/>
</dbReference>
<reference evidence="3" key="1">
    <citation type="submission" date="2025-08" db="UniProtKB">
        <authorList>
            <consortium name="RefSeq"/>
        </authorList>
    </citation>
    <scope>IDENTIFICATION</scope>
</reference>
<feature type="compositionally biased region" description="Low complexity" evidence="1">
    <location>
        <begin position="489"/>
        <end position="508"/>
    </location>
</feature>
<dbReference type="GeneID" id="106805021"/>
<feature type="region of interest" description="Disordered" evidence="1">
    <location>
        <begin position="677"/>
        <end position="761"/>
    </location>
</feature>
<dbReference type="RefSeq" id="XP_014661976.1">
    <property type="nucleotide sequence ID" value="XM_014806490.1"/>
</dbReference>
<evidence type="ECO:0000313" key="2">
    <source>
        <dbReference type="Proteomes" id="UP000695022"/>
    </source>
</evidence>
<feature type="region of interest" description="Disordered" evidence="1">
    <location>
        <begin position="351"/>
        <end position="550"/>
    </location>
</feature>
<feature type="compositionally biased region" description="Basic and acidic residues" evidence="1">
    <location>
        <begin position="152"/>
        <end position="173"/>
    </location>
</feature>
<feature type="compositionally biased region" description="Basic residues" evidence="1">
    <location>
        <begin position="435"/>
        <end position="444"/>
    </location>
</feature>
<evidence type="ECO:0000313" key="3">
    <source>
        <dbReference type="RefSeq" id="XP_014661976.1"/>
    </source>
</evidence>
<feature type="region of interest" description="Disordered" evidence="1">
    <location>
        <begin position="260"/>
        <end position="294"/>
    </location>
</feature>
<feature type="region of interest" description="Disordered" evidence="1">
    <location>
        <begin position="817"/>
        <end position="842"/>
    </location>
</feature>
<protein>
    <submittedName>
        <fullName evidence="3">Uncharacterized protein LOC106805021</fullName>
    </submittedName>
</protein>
<feature type="compositionally biased region" description="Basic residues" evidence="1">
    <location>
        <begin position="142"/>
        <end position="151"/>
    </location>
</feature>
<feature type="compositionally biased region" description="Basic and acidic residues" evidence="1">
    <location>
        <begin position="209"/>
        <end position="220"/>
    </location>
</feature>
<proteinExistence type="predicted"/>
<keyword evidence="2" id="KW-1185">Reference proteome</keyword>
<feature type="region of interest" description="Disordered" evidence="1">
    <location>
        <begin position="1177"/>
        <end position="1198"/>
    </location>
</feature>
<feature type="compositionally biased region" description="Pro residues" evidence="1">
    <location>
        <begin position="588"/>
        <end position="600"/>
    </location>
</feature>
<feature type="region of interest" description="Disordered" evidence="1">
    <location>
        <begin position="579"/>
        <end position="610"/>
    </location>
</feature>
<gene>
    <name evidence="3" type="primary">LOC106805021</name>
</gene>
<feature type="region of interest" description="Disordered" evidence="1">
    <location>
        <begin position="856"/>
        <end position="877"/>
    </location>
</feature>